<dbReference type="Gene3D" id="3.40.50.720">
    <property type="entry name" value="NAD(P)-binding Rossmann-like Domain"/>
    <property type="match status" value="1"/>
</dbReference>
<keyword evidence="4" id="KW-0406">Ion transport</keyword>
<keyword evidence="5" id="KW-1185">Reference proteome</keyword>
<keyword evidence="2" id="KW-0812">Transmembrane</keyword>
<dbReference type="InterPro" id="IPR036291">
    <property type="entry name" value="NAD(P)-bd_dom_sf"/>
</dbReference>
<evidence type="ECO:0000256" key="2">
    <source>
        <dbReference type="SAM" id="Phobius"/>
    </source>
</evidence>
<keyword evidence="4" id="KW-0407">Ion channel</keyword>
<dbReference type="EMBL" id="LR134406">
    <property type="protein sequence ID" value="VEH70309.1"/>
    <property type="molecule type" value="Genomic_DNA"/>
</dbReference>
<evidence type="ECO:0000313" key="4">
    <source>
        <dbReference type="EMBL" id="VEH70309.1"/>
    </source>
</evidence>
<keyword evidence="2" id="KW-1133">Transmembrane helix</keyword>
<proteinExistence type="predicted"/>
<accession>A0A448MYW8</accession>
<dbReference type="AlphaFoldDB" id="A0A448MYW8"/>
<reference evidence="4 5" key="1">
    <citation type="submission" date="2018-12" db="EMBL/GenBank/DDBJ databases">
        <authorList>
            <consortium name="Pathogen Informatics"/>
        </authorList>
    </citation>
    <scope>NUCLEOTIDE SEQUENCE [LARGE SCALE GENOMIC DNA]</scope>
    <source>
        <strain evidence="4 5">NCTC12967</strain>
    </source>
</reference>
<name>A0A448MYW8_9ACTN</name>
<feature type="transmembrane region" description="Helical" evidence="2">
    <location>
        <begin position="97"/>
        <end position="120"/>
    </location>
</feature>
<dbReference type="PANTHER" id="PTHR43833:SF9">
    <property type="entry name" value="POTASSIUM CHANNEL PROTEIN YUGO-RELATED"/>
    <property type="match status" value="1"/>
</dbReference>
<gene>
    <name evidence="4" type="primary">kch</name>
    <name evidence="4" type="ORF">NCTC12967_01604</name>
</gene>
<organism evidence="4 5">
    <name type="scientific">Arachnia propionica</name>
    <dbReference type="NCBI Taxonomy" id="1750"/>
    <lineage>
        <taxon>Bacteria</taxon>
        <taxon>Bacillati</taxon>
        <taxon>Actinomycetota</taxon>
        <taxon>Actinomycetes</taxon>
        <taxon>Propionibacteriales</taxon>
        <taxon>Propionibacteriaceae</taxon>
        <taxon>Arachnia</taxon>
    </lineage>
</organism>
<dbReference type="Pfam" id="PF07885">
    <property type="entry name" value="Ion_trans_2"/>
    <property type="match status" value="1"/>
</dbReference>
<evidence type="ECO:0000313" key="5">
    <source>
        <dbReference type="Proteomes" id="UP000273044"/>
    </source>
</evidence>
<dbReference type="GO" id="GO:0005886">
    <property type="term" value="C:plasma membrane"/>
    <property type="evidence" value="ECO:0007669"/>
    <property type="project" value="UniProtKB-SubCell"/>
</dbReference>
<evidence type="ECO:0000256" key="1">
    <source>
        <dbReference type="ARBA" id="ARBA00004651"/>
    </source>
</evidence>
<dbReference type="Proteomes" id="UP000273044">
    <property type="component" value="Chromosome"/>
</dbReference>
<dbReference type="Pfam" id="PF02254">
    <property type="entry name" value="TrkA_N"/>
    <property type="match status" value="1"/>
</dbReference>
<dbReference type="GO" id="GO:0034220">
    <property type="term" value="P:monoatomic ion transmembrane transport"/>
    <property type="evidence" value="ECO:0007669"/>
    <property type="project" value="UniProtKB-KW"/>
</dbReference>
<dbReference type="PROSITE" id="PS51201">
    <property type="entry name" value="RCK_N"/>
    <property type="match status" value="1"/>
</dbReference>
<sequence>MGRLRKRVPKGYATSMVSMPRPQVRPLRELGKRGLLALVLLMISTLVVWLDRDSYVDNIRDDGVSFIDALYYSTVTMTTTGYGDITPLAPHARLLNAILITPMRVGFLVLLVGTTIAVLADEGSRAIRDLQWRQKMRNHVVVIGYGTKGRSAINTLRRHGEPDDRIVVIDSSDVAVSEANLDGLAAFLGDGTRRDLLRRAEVSKARKIIICLSRDDAAILTTLTARQLNPGASIVVSVREKDNVALVRQSGATSVVTSSDTVGRLLGLSAVGPELGAIIQDLLTAGTGLEVQQRQARPSEVGQSPNDVKGEQVIGIIRNGTLRRFYDSTASKVQTGDQLIVVRRAERPDLRDTDD</sequence>
<dbReference type="GO" id="GO:0006813">
    <property type="term" value="P:potassium ion transport"/>
    <property type="evidence" value="ECO:0007669"/>
    <property type="project" value="InterPro"/>
</dbReference>
<feature type="transmembrane region" description="Helical" evidence="2">
    <location>
        <begin position="34"/>
        <end position="50"/>
    </location>
</feature>
<keyword evidence="2" id="KW-0472">Membrane</keyword>
<dbReference type="InterPro" id="IPR050721">
    <property type="entry name" value="Trk_Ktr_HKT_K-transport"/>
</dbReference>
<evidence type="ECO:0000259" key="3">
    <source>
        <dbReference type="PROSITE" id="PS51201"/>
    </source>
</evidence>
<comment type="subcellular location">
    <subcellularLocation>
        <location evidence="1">Cell membrane</location>
        <topology evidence="1">Multi-pass membrane protein</topology>
    </subcellularLocation>
</comment>
<dbReference type="InterPro" id="IPR013099">
    <property type="entry name" value="K_chnl_dom"/>
</dbReference>
<dbReference type="SUPFAM" id="SSF81324">
    <property type="entry name" value="Voltage-gated potassium channels"/>
    <property type="match status" value="1"/>
</dbReference>
<dbReference type="Gene3D" id="1.10.287.70">
    <property type="match status" value="1"/>
</dbReference>
<keyword evidence="4" id="KW-0813">Transport</keyword>
<protein>
    <submittedName>
        <fullName evidence="4">Voltage-gated potassium channel Kch</fullName>
    </submittedName>
</protein>
<dbReference type="PANTHER" id="PTHR43833">
    <property type="entry name" value="POTASSIUM CHANNEL PROTEIN 2-RELATED-RELATED"/>
    <property type="match status" value="1"/>
</dbReference>
<feature type="domain" description="RCK N-terminal" evidence="3">
    <location>
        <begin position="137"/>
        <end position="257"/>
    </location>
</feature>
<dbReference type="SUPFAM" id="SSF51735">
    <property type="entry name" value="NAD(P)-binding Rossmann-fold domains"/>
    <property type="match status" value="1"/>
</dbReference>
<dbReference type="InterPro" id="IPR003148">
    <property type="entry name" value="RCK_N"/>
</dbReference>